<keyword evidence="13" id="KW-1185">Reference proteome</keyword>
<name>A0A9X0AN56_9HELO</name>
<accession>A0A9X0AN56</accession>
<feature type="region of interest" description="Disordered" evidence="10">
    <location>
        <begin position="45"/>
        <end position="233"/>
    </location>
</feature>
<dbReference type="InterPro" id="IPR032974">
    <property type="entry name" value="Polypren_kinase"/>
</dbReference>
<feature type="transmembrane region" description="Helical" evidence="11">
    <location>
        <begin position="493"/>
        <end position="517"/>
    </location>
</feature>
<evidence type="ECO:0000256" key="1">
    <source>
        <dbReference type="ARBA" id="ARBA00004477"/>
    </source>
</evidence>
<dbReference type="GO" id="GO:0005789">
    <property type="term" value="C:endoplasmic reticulum membrane"/>
    <property type="evidence" value="ECO:0007669"/>
    <property type="project" value="UniProtKB-SubCell"/>
</dbReference>
<organism evidence="12 13">
    <name type="scientific">Sclerotinia nivalis</name>
    <dbReference type="NCBI Taxonomy" id="352851"/>
    <lineage>
        <taxon>Eukaryota</taxon>
        <taxon>Fungi</taxon>
        <taxon>Dikarya</taxon>
        <taxon>Ascomycota</taxon>
        <taxon>Pezizomycotina</taxon>
        <taxon>Leotiomycetes</taxon>
        <taxon>Helotiales</taxon>
        <taxon>Sclerotiniaceae</taxon>
        <taxon>Sclerotinia</taxon>
    </lineage>
</organism>
<keyword evidence="4" id="KW-0808">Transferase</keyword>
<feature type="transmembrane region" description="Helical" evidence="11">
    <location>
        <begin position="841"/>
        <end position="862"/>
    </location>
</feature>
<reference evidence="12" key="1">
    <citation type="submission" date="2022-11" db="EMBL/GenBank/DDBJ databases">
        <title>Genome Resource of Sclerotinia nivalis Strain SnTB1, a Plant Pathogen Isolated from American Ginseng.</title>
        <authorList>
            <person name="Fan S."/>
        </authorList>
    </citation>
    <scope>NUCLEOTIDE SEQUENCE</scope>
    <source>
        <strain evidence="12">SnTB1</strain>
    </source>
</reference>
<keyword evidence="6" id="KW-0418">Kinase</keyword>
<keyword evidence="9 11" id="KW-0472">Membrane</keyword>
<evidence type="ECO:0000256" key="4">
    <source>
        <dbReference type="ARBA" id="ARBA00022679"/>
    </source>
</evidence>
<feature type="compositionally biased region" description="Low complexity" evidence="10">
    <location>
        <begin position="606"/>
        <end position="615"/>
    </location>
</feature>
<feature type="region of interest" description="Disordered" evidence="10">
    <location>
        <begin position="592"/>
        <end position="620"/>
    </location>
</feature>
<feature type="compositionally biased region" description="Basic and acidic residues" evidence="10">
    <location>
        <begin position="60"/>
        <end position="75"/>
    </location>
</feature>
<evidence type="ECO:0000313" key="13">
    <source>
        <dbReference type="Proteomes" id="UP001152300"/>
    </source>
</evidence>
<dbReference type="Proteomes" id="UP001152300">
    <property type="component" value="Unassembled WGS sequence"/>
</dbReference>
<feature type="compositionally biased region" description="Low complexity" evidence="10">
    <location>
        <begin position="45"/>
        <end position="58"/>
    </location>
</feature>
<dbReference type="AlphaFoldDB" id="A0A9X0AN56"/>
<dbReference type="PANTHER" id="PTHR13205">
    <property type="entry name" value="TRANSMEMBRANE PROTEIN 15-RELATED"/>
    <property type="match status" value="1"/>
</dbReference>
<dbReference type="EMBL" id="JAPEIS010000008">
    <property type="protein sequence ID" value="KAJ8064048.1"/>
    <property type="molecule type" value="Genomic_DNA"/>
</dbReference>
<dbReference type="GO" id="GO:0004168">
    <property type="term" value="F:dolichol kinase activity"/>
    <property type="evidence" value="ECO:0007669"/>
    <property type="project" value="UniProtKB-EC"/>
</dbReference>
<feature type="transmembrane region" description="Helical" evidence="11">
    <location>
        <begin position="774"/>
        <end position="807"/>
    </location>
</feature>
<dbReference type="GO" id="GO:0043048">
    <property type="term" value="P:dolichyl monophosphate biosynthetic process"/>
    <property type="evidence" value="ECO:0007669"/>
    <property type="project" value="TreeGrafter"/>
</dbReference>
<evidence type="ECO:0000256" key="8">
    <source>
        <dbReference type="ARBA" id="ARBA00022989"/>
    </source>
</evidence>
<feature type="compositionally biased region" description="Basic and acidic residues" evidence="10">
    <location>
        <begin position="84"/>
        <end position="108"/>
    </location>
</feature>
<dbReference type="EC" id="2.7.1.108" evidence="3"/>
<protein>
    <recommendedName>
        <fullName evidence="3">dolichol kinase</fullName>
        <ecNumber evidence="3">2.7.1.108</ecNumber>
    </recommendedName>
</protein>
<evidence type="ECO:0000256" key="7">
    <source>
        <dbReference type="ARBA" id="ARBA00022824"/>
    </source>
</evidence>
<keyword evidence="5 11" id="KW-0812">Transmembrane</keyword>
<proteinExistence type="inferred from homology"/>
<evidence type="ECO:0000256" key="10">
    <source>
        <dbReference type="SAM" id="MobiDB-lite"/>
    </source>
</evidence>
<feature type="transmembrane region" description="Helical" evidence="11">
    <location>
        <begin position="643"/>
        <end position="661"/>
    </location>
</feature>
<evidence type="ECO:0000256" key="9">
    <source>
        <dbReference type="ARBA" id="ARBA00023136"/>
    </source>
</evidence>
<dbReference type="PANTHER" id="PTHR13205:SF15">
    <property type="entry name" value="DOLICHOL KINASE"/>
    <property type="match status" value="1"/>
</dbReference>
<evidence type="ECO:0000256" key="5">
    <source>
        <dbReference type="ARBA" id="ARBA00022692"/>
    </source>
</evidence>
<feature type="compositionally biased region" description="Low complexity" evidence="10">
    <location>
        <begin position="125"/>
        <end position="161"/>
    </location>
</feature>
<feature type="transmembrane region" description="Helical" evidence="11">
    <location>
        <begin position="742"/>
        <end position="762"/>
    </location>
</feature>
<feature type="transmembrane region" description="Helical" evidence="11">
    <location>
        <begin position="933"/>
        <end position="951"/>
    </location>
</feature>
<comment type="subcellular location">
    <subcellularLocation>
        <location evidence="1">Endoplasmic reticulum membrane</location>
        <topology evidence="1">Multi-pass membrane protein</topology>
    </subcellularLocation>
</comment>
<evidence type="ECO:0000256" key="2">
    <source>
        <dbReference type="ARBA" id="ARBA00010794"/>
    </source>
</evidence>
<comment type="caution">
    <text evidence="12">The sequence shown here is derived from an EMBL/GenBank/DDBJ whole genome shotgun (WGS) entry which is preliminary data.</text>
</comment>
<evidence type="ECO:0000256" key="3">
    <source>
        <dbReference type="ARBA" id="ARBA00012132"/>
    </source>
</evidence>
<comment type="similarity">
    <text evidence="2">Belongs to the polyprenol kinase family.</text>
</comment>
<keyword evidence="7" id="KW-0256">Endoplasmic reticulum</keyword>
<evidence type="ECO:0000256" key="6">
    <source>
        <dbReference type="ARBA" id="ARBA00022777"/>
    </source>
</evidence>
<keyword evidence="8 11" id="KW-1133">Transmembrane helix</keyword>
<sequence length="1058" mass="117431">MRDAMSEHLDLDLDLKSVRREDEQMFMGHEHEQRDIQGIQYLQTRQMQYQQSQSQSRAQKLREDAARRGDVRDTLTGENGSRAPRLERSPHPYYRRHEEIFSGSERSRGMIGDVENGRDPEVGISRLPSSRTTYSRPTSLRPPSGPFTGPASSGTPTSPSPLCSTQNTDNEFYKGVRITIDGSPSGYIESTNSDSGTEADDEHFLKGLPAPRIKPHKGLRGENGSMSGTPSPLLSPAILEDEIRWKENGRIRSAMPTSKILTAEEQRRVSEKFRQRRKIEIIRRTTEAFLLCFVGGIIYRSQGVKEILYLWRNELACQILIISGLIALYPLRLLRHLRSRTPWKSPFPLTIPATFDPAPLLYPPTLTMLVSILLSVSDPSGLLPSMILAISTLPKKLIPAIGGLEGREMLHWVLACMPLFTTTLTRAPFLSKESLPLNPEVLVLIPPLHQALCTTLHYLTTTSLLSAELQLLSTSLIILLLRASSPQAVILKALLWGGGIGVLVTCTHVLRWGVALARVPTWRFRRPETKKSGFRFNQRSLSFGKNTVSVFAKDTFISDTSDDEFLHDRSRRKMGKSQAADSSLLDGEIQSGISRSTFPNSPPSSPSKSMKTRTSSGRKKRSASLSLQTFSKLTYTQAKIRKWLYAIYVYICILGIILLGIREYVAKQALQGHEPIGWVLVYLFGDLPRFRFEVVSANLQRWIPLPSRSHIDSDITESGTCEQKGWIERIRYSDFGTANTRLILSTYWLLILITGLAIVFRLSSIYEVDTRRKVFHFMMVFILLPSTFVDPTYCALALSMILAIFLLLDMVRATQLPPFSRWLARFLTPYVDGRDLRGPVVVSHIFLAIGCAVPLWLSLGSVERSNSSPRMQNENDDGGRRDVMSGWEVHKREVAMVAGVICVGLGDAAASLVGRRWGRRKWIWSGGKSIEGSVAFAIAVGVALVGAKWWVRFGGWEGGWRGCGEWLGHGRGMDGWSGGLKVDGGAGGNYNIYANANANGNGNGNGSGNGKEDTWKNTVGKSILAATVASLTEAVLTGGNDNVVVPVVLWCCVKGLEI</sequence>
<evidence type="ECO:0000313" key="12">
    <source>
        <dbReference type="EMBL" id="KAJ8064048.1"/>
    </source>
</evidence>
<evidence type="ECO:0000256" key="11">
    <source>
        <dbReference type="SAM" id="Phobius"/>
    </source>
</evidence>
<dbReference type="OrthoDB" id="377083at2759"/>
<gene>
    <name evidence="12" type="ORF">OCU04_007888</name>
</gene>